<dbReference type="PANTHER" id="PTHR21525">
    <property type="entry name" value="MOTILE SPERM PROTEIN"/>
    <property type="match status" value="1"/>
</dbReference>
<dbReference type="PANTHER" id="PTHR21525:SF9">
    <property type="entry name" value="CHANNEL_COLICIN DOMAIN-CONTAINING PROTEIN"/>
    <property type="match status" value="1"/>
</dbReference>
<protein>
    <submittedName>
        <fullName evidence="1">DUF4280 domain-containing protein</fullName>
    </submittedName>
</protein>
<dbReference type="RefSeq" id="WP_207363229.1">
    <property type="nucleotide sequence ID" value="NZ_JAFMYV010000002.1"/>
</dbReference>
<keyword evidence="2" id="KW-1185">Reference proteome</keyword>
<reference evidence="1" key="1">
    <citation type="submission" date="2021-03" db="EMBL/GenBank/DDBJ databases">
        <title>Fibrella sp. HMF5335 genome sequencing and assembly.</title>
        <authorList>
            <person name="Kang H."/>
            <person name="Kim H."/>
            <person name="Bae S."/>
            <person name="Joh K."/>
        </authorList>
    </citation>
    <scope>NUCLEOTIDE SEQUENCE</scope>
    <source>
        <strain evidence="1">HMF5335</strain>
    </source>
</reference>
<dbReference type="Proteomes" id="UP000664034">
    <property type="component" value="Unassembled WGS sequence"/>
</dbReference>
<comment type="caution">
    <text evidence="1">The sequence shown here is derived from an EMBL/GenBank/DDBJ whole genome shotgun (WGS) entry which is preliminary data.</text>
</comment>
<dbReference type="CDD" id="cd20702">
    <property type="entry name" value="PoNe"/>
    <property type="match status" value="1"/>
</dbReference>
<evidence type="ECO:0000313" key="1">
    <source>
        <dbReference type="EMBL" id="MBO0935659.1"/>
    </source>
</evidence>
<accession>A0A939GB66</accession>
<organism evidence="1 2">
    <name type="scientific">Fibrella rubiginis</name>
    <dbReference type="NCBI Taxonomy" id="2817060"/>
    <lineage>
        <taxon>Bacteria</taxon>
        <taxon>Pseudomonadati</taxon>
        <taxon>Bacteroidota</taxon>
        <taxon>Cytophagia</taxon>
        <taxon>Cytophagales</taxon>
        <taxon>Spirosomataceae</taxon>
        <taxon>Fibrella</taxon>
    </lineage>
</organism>
<sequence>MGDKKYVPDGSWLRCDKGALPQQLKVTHHNNTQIYGSPLASEADKEPFVNIPSLGFCQVSCSACVPAPIYWDKTARGVKVNGYKLLVDEAKLQCSLGGKVSVYFSRAEAMGGDNPLDYGPLGNGLFGVGLGTEFGQNYLGNQFGELAAQTRPFANSMVGLTPDQINALPSGQRGNFGEMRATADLRMRGYDVISNTQGGAINQNGHQGLDLAARDPHGPTDIVADAKMKADPTKSPSMGYTKRSGRQMSDRWLLDPTENRLGRAMSPADAARIDGKIRSGSPDLLRLAAKVNPDGSVSYYDINSRGGTGARSLTDLPPANVVSGSSRASNFINNASRSIQSTRTVSGANQWLVRNANTVARAGKVLGRVTLVLGIAADTYNIYQSYKADGNQVGTNTKQAIGTAVGGMAGAWGGAQLGATIGAVGGPVGIIVGGVVGGIIGGLAGGWLGGKIGSWF</sequence>
<dbReference type="EMBL" id="JAFMYV010000002">
    <property type="protein sequence ID" value="MBO0935659.1"/>
    <property type="molecule type" value="Genomic_DNA"/>
</dbReference>
<dbReference type="AlphaFoldDB" id="A0A939GB66"/>
<dbReference type="InterPro" id="IPR025460">
    <property type="entry name" value="DUF4280"/>
</dbReference>
<dbReference type="Pfam" id="PF14107">
    <property type="entry name" value="DUF4280"/>
    <property type="match status" value="1"/>
</dbReference>
<gene>
    <name evidence="1" type="ORF">J2I47_03775</name>
</gene>
<evidence type="ECO:0000313" key="2">
    <source>
        <dbReference type="Proteomes" id="UP000664034"/>
    </source>
</evidence>
<name>A0A939GB66_9BACT</name>
<proteinExistence type="predicted"/>